<dbReference type="GO" id="GO:0030435">
    <property type="term" value="P:sporulation resulting in formation of a cellular spore"/>
    <property type="evidence" value="ECO:0007669"/>
    <property type="project" value="InterPro"/>
</dbReference>
<dbReference type="EMBL" id="QSSX01000034">
    <property type="protein sequence ID" value="RGM21113.1"/>
    <property type="molecule type" value="Genomic_DNA"/>
</dbReference>
<proteinExistence type="predicted"/>
<keyword evidence="1" id="KW-1133">Transmembrane helix</keyword>
<keyword evidence="1" id="KW-0812">Transmembrane</keyword>
<feature type="transmembrane region" description="Helical" evidence="1">
    <location>
        <begin position="36"/>
        <end position="57"/>
    </location>
</feature>
<protein>
    <submittedName>
        <fullName evidence="3">SpoIID/LytB domain-containing protein</fullName>
    </submittedName>
</protein>
<dbReference type="Pfam" id="PF08486">
    <property type="entry name" value="SpoIID"/>
    <property type="match status" value="1"/>
</dbReference>
<gene>
    <name evidence="3" type="ORF">DXC31_12725</name>
</gene>
<evidence type="ECO:0000313" key="4">
    <source>
        <dbReference type="Proteomes" id="UP000260808"/>
    </source>
</evidence>
<evidence type="ECO:0000259" key="2">
    <source>
        <dbReference type="Pfam" id="PF08486"/>
    </source>
</evidence>
<dbReference type="AlphaFoldDB" id="A0A3E4V1J1"/>
<reference evidence="3 4" key="1">
    <citation type="submission" date="2018-08" db="EMBL/GenBank/DDBJ databases">
        <title>A genome reference for cultivated species of the human gut microbiota.</title>
        <authorList>
            <person name="Zou Y."/>
            <person name="Xue W."/>
            <person name="Luo G."/>
        </authorList>
    </citation>
    <scope>NUCLEOTIDE SEQUENCE [LARGE SCALE GENOMIC DNA]</scope>
    <source>
        <strain evidence="3 4">TF01-20-2</strain>
    </source>
</reference>
<keyword evidence="1" id="KW-0472">Membrane</keyword>
<accession>A0A3E4V1J1</accession>
<sequence length="349" mass="39742">MTNHLQKNKRISDRHGAYTASWRFFMKIKHQKLKSAGAFLTILLLLPYVVTVFVNGIDVLGMSQEPCVQAETEDQDGEKTVRTVPWTEYMMGILGKTMPASYEKEALKAQAVVLRTMLYQQAAQDVVFKEAYLTPEELKKKWGAENFENYYKKLREVLDETETQVLFYQDSYAWVPYHQSSNGKTRSGKEVIGGDTYPYLATRECLEDVKAEDEMHVYQFSYDEIKKKCRSFLEAAEGEAEAKKALKFEDFEIQEKDSAGYVSKFRIGNTVCSGDEFRDALSLASSAFSIQEESGGLKITTMGKGHGLGMSQWTANELAKNGQNYKEILEFFFEGTTITNSEEILEKPE</sequence>
<comment type="caution">
    <text evidence="3">The sequence shown here is derived from an EMBL/GenBank/DDBJ whole genome shotgun (WGS) entry which is preliminary data.</text>
</comment>
<dbReference type="NCBIfam" id="TIGR02669">
    <property type="entry name" value="SpoIID_LytB"/>
    <property type="match status" value="1"/>
</dbReference>
<organism evidence="3 4">
    <name type="scientific">Mediterraneibacter gnavus</name>
    <name type="common">Ruminococcus gnavus</name>
    <dbReference type="NCBI Taxonomy" id="33038"/>
    <lineage>
        <taxon>Bacteria</taxon>
        <taxon>Bacillati</taxon>
        <taxon>Bacillota</taxon>
        <taxon>Clostridia</taxon>
        <taxon>Lachnospirales</taxon>
        <taxon>Lachnospiraceae</taxon>
        <taxon>Mediterraneibacter</taxon>
    </lineage>
</organism>
<feature type="domain" description="Sporulation stage II protein D amidase enhancer LytB N-terminal" evidence="2">
    <location>
        <begin position="76"/>
        <end position="168"/>
    </location>
</feature>
<dbReference type="Proteomes" id="UP000260808">
    <property type="component" value="Unassembled WGS sequence"/>
</dbReference>
<dbReference type="InterPro" id="IPR013486">
    <property type="entry name" value="SpoIID/LytB"/>
</dbReference>
<name>A0A3E4V1J1_MEDGN</name>
<evidence type="ECO:0000313" key="3">
    <source>
        <dbReference type="EMBL" id="RGM21113.1"/>
    </source>
</evidence>
<evidence type="ECO:0000256" key="1">
    <source>
        <dbReference type="SAM" id="Phobius"/>
    </source>
</evidence>
<dbReference type="InterPro" id="IPR013693">
    <property type="entry name" value="SpoIID/LytB_N"/>
</dbReference>